<feature type="compositionally biased region" description="Basic and acidic residues" evidence="1">
    <location>
        <begin position="456"/>
        <end position="468"/>
    </location>
</feature>
<dbReference type="RefSeq" id="WP_153479999.1">
    <property type="nucleotide sequence ID" value="NZ_VWNA01000001.1"/>
</dbReference>
<dbReference type="InterPro" id="IPR021136">
    <property type="entry name" value="Flagellar_hook_control-like_C"/>
</dbReference>
<reference evidence="3 4" key="1">
    <citation type="submission" date="2019-09" db="EMBL/GenBank/DDBJ databases">
        <title>Segnochrobactrum spirostomi gen. nov., sp. nov., isolated from the ciliate Spirostomum cf. yagiui and description of a novel family, Segnochrobactraceae fam. nov. within the order Rhizobiales of the class Alphaproteobacteria.</title>
        <authorList>
            <person name="Akter S."/>
            <person name="Shazib S.U.A."/>
            <person name="Shin M.K."/>
        </authorList>
    </citation>
    <scope>NUCLEOTIDE SEQUENCE [LARGE SCALE GENOMIC DNA]</scope>
    <source>
        <strain evidence="3 4">Sp-1</strain>
    </source>
</reference>
<feature type="compositionally biased region" description="Basic and acidic residues" evidence="1">
    <location>
        <begin position="66"/>
        <end position="88"/>
    </location>
</feature>
<keyword evidence="4" id="KW-1185">Reference proteome</keyword>
<evidence type="ECO:0000313" key="4">
    <source>
        <dbReference type="Proteomes" id="UP000332515"/>
    </source>
</evidence>
<feature type="compositionally biased region" description="Basic and acidic residues" evidence="1">
    <location>
        <begin position="7"/>
        <end position="29"/>
    </location>
</feature>
<dbReference type="AlphaFoldDB" id="A0A6A7Y502"/>
<feature type="region of interest" description="Disordered" evidence="1">
    <location>
        <begin position="48"/>
        <end position="100"/>
    </location>
</feature>
<feature type="region of interest" description="Disordered" evidence="1">
    <location>
        <begin position="255"/>
        <end position="280"/>
    </location>
</feature>
<evidence type="ECO:0000313" key="3">
    <source>
        <dbReference type="EMBL" id="MQT12769.1"/>
    </source>
</evidence>
<evidence type="ECO:0000256" key="1">
    <source>
        <dbReference type="SAM" id="MobiDB-lite"/>
    </source>
</evidence>
<feature type="domain" description="Flagellar hook-length control protein-like C-terminal" evidence="2">
    <location>
        <begin position="600"/>
        <end position="664"/>
    </location>
</feature>
<feature type="region of interest" description="Disordered" evidence="1">
    <location>
        <begin position="431"/>
        <end position="567"/>
    </location>
</feature>
<organism evidence="3 4">
    <name type="scientific">Segnochrobactrum spirostomi</name>
    <dbReference type="NCBI Taxonomy" id="2608987"/>
    <lineage>
        <taxon>Bacteria</taxon>
        <taxon>Pseudomonadati</taxon>
        <taxon>Pseudomonadota</taxon>
        <taxon>Alphaproteobacteria</taxon>
        <taxon>Hyphomicrobiales</taxon>
        <taxon>Segnochrobactraceae</taxon>
        <taxon>Segnochrobactrum</taxon>
    </lineage>
</organism>
<proteinExistence type="predicted"/>
<feature type="region of interest" description="Disordered" evidence="1">
    <location>
        <begin position="1"/>
        <end position="33"/>
    </location>
</feature>
<dbReference type="EMBL" id="VWNA01000001">
    <property type="protein sequence ID" value="MQT12769.1"/>
    <property type="molecule type" value="Genomic_DNA"/>
</dbReference>
<dbReference type="Proteomes" id="UP000332515">
    <property type="component" value="Unassembled WGS sequence"/>
</dbReference>
<accession>A0A6A7Y502</accession>
<sequence>MTQIERSLGDSHALDVRGTKPSKGGDVKGGDAPAFDAMLTSLADGTEEPLIAAAAPDGKAATEGAADERKPHGANGGHDDDRSERDASAPDIPADAAGRAAADPVGAIAMMLGAGSRADGAGSGRGREASAEGAGSAAPAVADASATLADWAGPAGVGDGAEADAALDAFASAAVQAGLKGLATGAGSASIVDRRTHFAPVQSRALETAARAPDAAHMSMPDIGRDAIERLAADASRALPEQEVAVRAASANEAFPATASAPTGTEPVSEGASAPAPRSADIVSLATGRTAGQPIALDAEPATSQAVQTGAPPPASDPLAAPASASTNRTRAEPIAVDADSAPAQLAQTAAPLSSSTEPALRWAETGAATGSLSRTESAVIGAGAAPVQPARAAQSIAAPAPQAASGAGVAGPASAPAGVLSVPGIPQDTAAQQGVAAAETGLMRPVSDPDSATSLRDRGAGDARRGADMPVTPGRAAGVIAAPTSGDGAGRVSDTAGRGAGRDGLDAHRDATSPATREADAPARTAARTAEAETAANERAFGATAASTTAASGPTGPAPGGLPPTQLQRLAGAIAAGAADIKAQAGVDAAAALEPAALAAARDPVRTLDLQMHPATLGLVTVRMRLVGQSLELRVRAANPETARLLKADGGKLADLLSTSGYGTHILAIDAGGADTAGFISSVPQPSAGLADGGATWSGTGDQSRQQDRPSGGGGNGAPRGRSDFAGLTENADETSSRDRPGAVYV</sequence>
<gene>
    <name evidence="3" type="ORF">F0357_08915</name>
</gene>
<feature type="region of interest" description="Disordered" evidence="1">
    <location>
        <begin position="302"/>
        <end position="331"/>
    </location>
</feature>
<feature type="region of interest" description="Disordered" evidence="1">
    <location>
        <begin position="691"/>
        <end position="747"/>
    </location>
</feature>
<name>A0A6A7Y502_9HYPH</name>
<feature type="compositionally biased region" description="Low complexity" evidence="1">
    <location>
        <begin position="317"/>
        <end position="326"/>
    </location>
</feature>
<comment type="caution">
    <text evidence="3">The sequence shown here is derived from an EMBL/GenBank/DDBJ whole genome shotgun (WGS) entry which is preliminary data.</text>
</comment>
<dbReference type="Pfam" id="PF02120">
    <property type="entry name" value="Flg_hook"/>
    <property type="match status" value="1"/>
</dbReference>
<dbReference type="Gene3D" id="3.30.750.140">
    <property type="match status" value="1"/>
</dbReference>
<evidence type="ECO:0000259" key="2">
    <source>
        <dbReference type="Pfam" id="PF02120"/>
    </source>
</evidence>
<feature type="compositionally biased region" description="Basic and acidic residues" evidence="1">
    <location>
        <begin position="501"/>
        <end position="522"/>
    </location>
</feature>
<protein>
    <recommendedName>
        <fullName evidence="2">Flagellar hook-length control protein-like C-terminal domain-containing protein</fullName>
    </recommendedName>
</protein>
<feature type="region of interest" description="Disordered" evidence="1">
    <location>
        <begin position="117"/>
        <end position="136"/>
    </location>
</feature>
<dbReference type="InterPro" id="IPR038610">
    <property type="entry name" value="FliK-like_C_sf"/>
</dbReference>
<feature type="compositionally biased region" description="Low complexity" evidence="1">
    <location>
        <begin position="523"/>
        <end position="556"/>
    </location>
</feature>
<feature type="compositionally biased region" description="Basic and acidic residues" evidence="1">
    <location>
        <begin position="736"/>
        <end position="747"/>
    </location>
</feature>
<feature type="compositionally biased region" description="Low complexity" evidence="1">
    <location>
        <begin position="89"/>
        <end position="100"/>
    </location>
</feature>